<dbReference type="GO" id="GO:0000445">
    <property type="term" value="C:THO complex part of transcription export complex"/>
    <property type="evidence" value="ECO:0007669"/>
    <property type="project" value="TreeGrafter"/>
</dbReference>
<evidence type="ECO:0000256" key="2">
    <source>
        <dbReference type="ARBA" id="ARBA00022737"/>
    </source>
</evidence>
<dbReference type="PROSITE" id="PS50082">
    <property type="entry name" value="WD_REPEATS_2"/>
    <property type="match status" value="2"/>
</dbReference>
<evidence type="ECO:0000256" key="1">
    <source>
        <dbReference type="ARBA" id="ARBA00022574"/>
    </source>
</evidence>
<evidence type="ECO:0008006" key="7">
    <source>
        <dbReference type="Google" id="ProtNLM"/>
    </source>
</evidence>
<dbReference type="InterPro" id="IPR015943">
    <property type="entry name" value="WD40/YVTN_repeat-like_dom_sf"/>
</dbReference>
<dbReference type="EMBL" id="OA883738">
    <property type="protein sequence ID" value="CAD7279596.1"/>
    <property type="molecule type" value="Genomic_DNA"/>
</dbReference>
<sequence>MGPDYGTEKYLRLRAEVKSLKKYFKNLPRPKEAIEGGRTVDWSADGRYLAASSYMSEKTVCLFALVDDRKLVKEHTFRGHHESVDVVCWHKTNGDLLSTASGDKSVRIWDARAQKCQACIQTKGENINLAWSPDGNTIAVGNKSDLVSFIDVRKFEVTKELQFSGETNEIAWNNENTRFFATLGSGQFDVLSFPDLELLKKVQAHTTNCIALKVSPNGERISIGAADALVSIWDTKELICLRTLARLEWPVRTLSFSHDSLLIASGSEDLVIDIAHVESGEKVAEINVHMPSFTVAWHPKRYLLAYSCDDKFASRTKEIGSLRVFGLNL</sequence>
<dbReference type="OrthoDB" id="340259at2759"/>
<dbReference type="EMBL" id="CAJPEX010001701">
    <property type="protein sequence ID" value="CAG0919748.1"/>
    <property type="molecule type" value="Genomic_DNA"/>
</dbReference>
<feature type="repeat" description="WD" evidence="4">
    <location>
        <begin position="202"/>
        <end position="243"/>
    </location>
</feature>
<keyword evidence="1 4" id="KW-0853">WD repeat</keyword>
<dbReference type="Gene3D" id="2.130.10.10">
    <property type="entry name" value="YVTN repeat-like/Quinoprotein amine dehydrogenase"/>
    <property type="match status" value="2"/>
</dbReference>
<dbReference type="InterPro" id="IPR036322">
    <property type="entry name" value="WD40_repeat_dom_sf"/>
</dbReference>
<evidence type="ECO:0000256" key="4">
    <source>
        <dbReference type="PROSITE-ProRule" id="PRU00221"/>
    </source>
</evidence>
<feature type="repeat" description="WD" evidence="4">
    <location>
        <begin position="77"/>
        <end position="119"/>
    </location>
</feature>
<dbReference type="InterPro" id="IPR001680">
    <property type="entry name" value="WD40_rpt"/>
</dbReference>
<dbReference type="Proteomes" id="UP000678499">
    <property type="component" value="Unassembled WGS sequence"/>
</dbReference>
<gene>
    <name evidence="5" type="ORF">NMOB1V02_LOCUS7265</name>
</gene>
<dbReference type="SUPFAM" id="SSF50978">
    <property type="entry name" value="WD40 repeat-like"/>
    <property type="match status" value="1"/>
</dbReference>
<proteinExistence type="inferred from homology"/>
<dbReference type="GO" id="GO:0006406">
    <property type="term" value="P:mRNA export from nucleus"/>
    <property type="evidence" value="ECO:0007669"/>
    <property type="project" value="InterPro"/>
</dbReference>
<protein>
    <recommendedName>
        <fullName evidence="7">THO complex subunit 3</fullName>
    </recommendedName>
</protein>
<dbReference type="AlphaFoldDB" id="A0A7R9GFW0"/>
<evidence type="ECO:0000313" key="5">
    <source>
        <dbReference type="EMBL" id="CAD7279596.1"/>
    </source>
</evidence>
<dbReference type="InterPro" id="IPR040132">
    <property type="entry name" value="Tex1/THOC3"/>
</dbReference>
<name>A0A7R9GFW0_9CRUS</name>
<evidence type="ECO:0000313" key="6">
    <source>
        <dbReference type="Proteomes" id="UP000678499"/>
    </source>
</evidence>
<dbReference type="Pfam" id="PF25174">
    <property type="entry name" value="Beta-prop_THOC3"/>
    <property type="match status" value="1"/>
</dbReference>
<reference evidence="5" key="1">
    <citation type="submission" date="2020-11" db="EMBL/GenBank/DDBJ databases">
        <authorList>
            <person name="Tran Van P."/>
        </authorList>
    </citation>
    <scope>NUCLEOTIDE SEQUENCE</scope>
</reference>
<keyword evidence="6" id="KW-1185">Reference proteome</keyword>
<dbReference type="PANTHER" id="PTHR22839:SF0">
    <property type="entry name" value="THO COMPLEX SUBUNIT 3"/>
    <property type="match status" value="1"/>
</dbReference>
<dbReference type="PROSITE" id="PS50294">
    <property type="entry name" value="WD_REPEATS_REGION"/>
    <property type="match status" value="2"/>
</dbReference>
<accession>A0A7R9GFW0</accession>
<organism evidence="5">
    <name type="scientific">Notodromas monacha</name>
    <dbReference type="NCBI Taxonomy" id="399045"/>
    <lineage>
        <taxon>Eukaryota</taxon>
        <taxon>Metazoa</taxon>
        <taxon>Ecdysozoa</taxon>
        <taxon>Arthropoda</taxon>
        <taxon>Crustacea</taxon>
        <taxon>Oligostraca</taxon>
        <taxon>Ostracoda</taxon>
        <taxon>Podocopa</taxon>
        <taxon>Podocopida</taxon>
        <taxon>Cypridocopina</taxon>
        <taxon>Cypridoidea</taxon>
        <taxon>Cyprididae</taxon>
        <taxon>Notodromas</taxon>
    </lineage>
</organism>
<keyword evidence="2" id="KW-0677">Repeat</keyword>
<comment type="similarity">
    <text evidence="3">Belongs to the THOC3 family.</text>
</comment>
<dbReference type="PANTHER" id="PTHR22839">
    <property type="entry name" value="THO COMPLEX SUBUNIT 3 THO3"/>
    <property type="match status" value="1"/>
</dbReference>
<evidence type="ECO:0000256" key="3">
    <source>
        <dbReference type="ARBA" id="ARBA00046343"/>
    </source>
</evidence>
<dbReference type="SMART" id="SM00320">
    <property type="entry name" value="WD40"/>
    <property type="match status" value="5"/>
</dbReference>